<feature type="chain" id="PRO_5017333809" description="Lipoprotein LPP20-like domain-containing protein" evidence="1">
    <location>
        <begin position="22"/>
        <end position="213"/>
    </location>
</feature>
<feature type="domain" description="Lipoprotein LPP20-like" evidence="2">
    <location>
        <begin position="66"/>
        <end position="141"/>
    </location>
</feature>
<organism evidence="3 4">
    <name type="scientific">Allopseudospirillum japonicum</name>
    <dbReference type="NCBI Taxonomy" id="64971"/>
    <lineage>
        <taxon>Bacteria</taxon>
        <taxon>Pseudomonadati</taxon>
        <taxon>Pseudomonadota</taxon>
        <taxon>Gammaproteobacteria</taxon>
        <taxon>Oceanospirillales</taxon>
        <taxon>Oceanospirillaceae</taxon>
        <taxon>Allopseudospirillum</taxon>
    </lineage>
</organism>
<dbReference type="EMBL" id="FNYH01000004">
    <property type="protein sequence ID" value="SEI56976.1"/>
    <property type="molecule type" value="Genomic_DNA"/>
</dbReference>
<accession>A0A1H6RR81</accession>
<reference evidence="4" key="1">
    <citation type="submission" date="2016-10" db="EMBL/GenBank/DDBJ databases">
        <authorList>
            <person name="Varghese N."/>
            <person name="Submissions S."/>
        </authorList>
    </citation>
    <scope>NUCLEOTIDE SEQUENCE [LARGE SCALE GENOMIC DNA]</scope>
    <source>
        <strain evidence="4">DSM 7165</strain>
    </source>
</reference>
<evidence type="ECO:0000313" key="4">
    <source>
        <dbReference type="Proteomes" id="UP000242999"/>
    </source>
</evidence>
<name>A0A1H6RR81_9GAMM</name>
<evidence type="ECO:0000256" key="1">
    <source>
        <dbReference type="SAM" id="SignalP"/>
    </source>
</evidence>
<keyword evidence="4" id="KW-1185">Reference proteome</keyword>
<dbReference type="Pfam" id="PF02169">
    <property type="entry name" value="LPP20"/>
    <property type="match status" value="1"/>
</dbReference>
<evidence type="ECO:0000259" key="2">
    <source>
        <dbReference type="Pfam" id="PF02169"/>
    </source>
</evidence>
<gene>
    <name evidence="3" type="ORF">SAMN05421831_104146</name>
</gene>
<protein>
    <recommendedName>
        <fullName evidence="2">Lipoprotein LPP20-like domain-containing protein</fullName>
    </recommendedName>
</protein>
<dbReference type="InterPro" id="IPR024952">
    <property type="entry name" value="LPP20-like_dom"/>
</dbReference>
<dbReference type="Proteomes" id="UP000242999">
    <property type="component" value="Unassembled WGS sequence"/>
</dbReference>
<feature type="signal peptide" evidence="1">
    <location>
        <begin position="1"/>
        <end position="21"/>
    </location>
</feature>
<dbReference type="STRING" id="64971.SAMN05421831_104146"/>
<dbReference type="OrthoDB" id="7348506at2"/>
<keyword evidence="1" id="KW-0732">Signal</keyword>
<proteinExistence type="predicted"/>
<evidence type="ECO:0000313" key="3">
    <source>
        <dbReference type="EMBL" id="SEI56976.1"/>
    </source>
</evidence>
<dbReference type="PROSITE" id="PS51257">
    <property type="entry name" value="PROKAR_LIPOPROTEIN"/>
    <property type="match status" value="1"/>
</dbReference>
<sequence length="213" mass="22876">MKPTLLAAAVISSALVLSGCAGTTVVHNQATANAVANVHDLKLMYPDPVVVRVTGYGAPSNNARLNTTQKQLLAMRASKLDAYRSLAERVYGIRLQGNSTVENMASRSDVFRGYVDSIIRGAKVLEVNELRGGSYETVMELVLEPATRYCLDHFVTTTGIQAHPYCMRTSVHGEMPQQRGVIYDSAVATPMGSTTVISPATVTGRTSGHYAVE</sequence>
<dbReference type="RefSeq" id="WP_093309017.1">
    <property type="nucleotide sequence ID" value="NZ_FNYH01000004.1"/>
</dbReference>
<dbReference type="AlphaFoldDB" id="A0A1H6RR81"/>